<dbReference type="InterPro" id="IPR018830">
    <property type="entry name" value="DUF2434"/>
</dbReference>
<proteinExistence type="predicted"/>
<dbReference type="Pfam" id="PF10361">
    <property type="entry name" value="DUF2434"/>
    <property type="match status" value="1"/>
</dbReference>
<evidence type="ECO:0000256" key="1">
    <source>
        <dbReference type="SAM" id="MobiDB-lite"/>
    </source>
</evidence>
<feature type="transmembrane region" description="Helical" evidence="2">
    <location>
        <begin position="90"/>
        <end position="112"/>
    </location>
</feature>
<feature type="transmembrane region" description="Helical" evidence="2">
    <location>
        <begin position="220"/>
        <end position="241"/>
    </location>
</feature>
<feature type="region of interest" description="Disordered" evidence="1">
    <location>
        <begin position="519"/>
        <end position="571"/>
    </location>
</feature>
<feature type="compositionally biased region" description="Basic and acidic residues" evidence="1">
    <location>
        <begin position="531"/>
        <end position="542"/>
    </location>
</feature>
<dbReference type="AlphaFoldDB" id="A0A2T3YZI3"/>
<keyword evidence="2" id="KW-1133">Transmembrane helix</keyword>
<feature type="compositionally biased region" description="Polar residues" evidence="1">
    <location>
        <begin position="544"/>
        <end position="571"/>
    </location>
</feature>
<protein>
    <submittedName>
        <fullName evidence="3">Uncharacterized protein</fullName>
    </submittedName>
</protein>
<feature type="compositionally biased region" description="Basic and acidic residues" evidence="1">
    <location>
        <begin position="477"/>
        <end position="490"/>
    </location>
</feature>
<keyword evidence="4" id="KW-1185">Reference proteome</keyword>
<evidence type="ECO:0000313" key="3">
    <source>
        <dbReference type="EMBL" id="PTB37914.1"/>
    </source>
</evidence>
<sequence>MVRYEVFDARELLSFPDGDNSTDTVFGGIHFNLTTLKHWNYTYYSNGTLSNNSKCYLTYEPYQPVLLYTNGSFINATKCYSAVDPIGVRGYVGIGFAAMFAIALMLTLTTLAKHGKMYLPKEKRFYPIGRRWQWYWGCFVCACALVSLFTNIDIDRYHVQELPIVVTSFFWFLICQGTVALVWESVRHWGSWQERQFVDPNPFVYRTDDRRAKVEFYLPLWVYFWIWMNFFLVVPRSWTFVEMQRSPEQTLAKAIPTATGARFKAGAFCLVIASLTIIYSLRHSIYHYKPRNRGIFNRTWGFIKAVPLRFVLTIPLCFALVAYQVLISFDWTFSVMRYGGIVPVIFAWGYGPSLLILFVQIIYGFASPNEDKALISQRRQRGEVIDQELGIVKKPAWWRRVRGEHLYTLRDKISQNVNEIGGKRGLKARFEDGEREPPLGGDFVTHPSDNTTIEMNSLSHNPRVDRAGVGNLSSTSESHRYTGKSDRRHNERIVEGFSDVIFPNSAEAERQAQRARWIHEISQDGPPSYSDTDRGRPTRHDGPNNAQRNDSTDTTNSTAAPPQQVRSMLDV</sequence>
<dbReference type="OrthoDB" id="5308502at2759"/>
<feature type="transmembrane region" description="Helical" evidence="2">
    <location>
        <begin position="164"/>
        <end position="183"/>
    </location>
</feature>
<feature type="transmembrane region" description="Helical" evidence="2">
    <location>
        <begin position="302"/>
        <end position="325"/>
    </location>
</feature>
<accession>A0A2T3YZI3</accession>
<evidence type="ECO:0000256" key="2">
    <source>
        <dbReference type="SAM" id="Phobius"/>
    </source>
</evidence>
<keyword evidence="2" id="KW-0472">Membrane</keyword>
<dbReference type="EMBL" id="KZ679267">
    <property type="protein sequence ID" value="PTB37914.1"/>
    <property type="molecule type" value="Genomic_DNA"/>
</dbReference>
<dbReference type="STRING" id="1042311.A0A2T3YZI3"/>
<reference evidence="3 4" key="1">
    <citation type="submission" date="2016-07" db="EMBL/GenBank/DDBJ databases">
        <title>Multiple horizontal gene transfer events from other fungi enriched the ability of initially mycotrophic Trichoderma (Ascomycota) to feed on dead plant biomass.</title>
        <authorList>
            <consortium name="DOE Joint Genome Institute"/>
            <person name="Aerts A."/>
            <person name="Atanasova L."/>
            <person name="Chenthamara K."/>
            <person name="Zhang J."/>
            <person name="Grujic M."/>
            <person name="Henrissat B."/>
            <person name="Kuo A."/>
            <person name="Salamov A."/>
            <person name="Lipzen A."/>
            <person name="Labutti K."/>
            <person name="Barry K."/>
            <person name="Miao Y."/>
            <person name="Rahimi M.J."/>
            <person name="Shen Q."/>
            <person name="Grigoriev I.V."/>
            <person name="Kubicek C.P."/>
            <person name="Druzhinina I.S."/>
        </authorList>
    </citation>
    <scope>NUCLEOTIDE SEQUENCE [LARGE SCALE GENOMIC DNA]</scope>
    <source>
        <strain evidence="3 4">CBS 433.97</strain>
    </source>
</reference>
<evidence type="ECO:0000313" key="4">
    <source>
        <dbReference type="Proteomes" id="UP000240493"/>
    </source>
</evidence>
<gene>
    <name evidence="3" type="ORF">M441DRAFT_200715</name>
</gene>
<organism evidence="3 4">
    <name type="scientific">Trichoderma asperellum (strain ATCC 204424 / CBS 433.97 / NBRC 101777)</name>
    <dbReference type="NCBI Taxonomy" id="1042311"/>
    <lineage>
        <taxon>Eukaryota</taxon>
        <taxon>Fungi</taxon>
        <taxon>Dikarya</taxon>
        <taxon>Ascomycota</taxon>
        <taxon>Pezizomycotina</taxon>
        <taxon>Sordariomycetes</taxon>
        <taxon>Hypocreomycetidae</taxon>
        <taxon>Hypocreales</taxon>
        <taxon>Hypocreaceae</taxon>
        <taxon>Trichoderma</taxon>
    </lineage>
</organism>
<name>A0A2T3YZI3_TRIA4</name>
<feature type="transmembrane region" description="Helical" evidence="2">
    <location>
        <begin position="133"/>
        <end position="152"/>
    </location>
</feature>
<feature type="transmembrane region" description="Helical" evidence="2">
    <location>
        <begin position="345"/>
        <end position="366"/>
    </location>
</feature>
<dbReference type="Proteomes" id="UP000240493">
    <property type="component" value="Unassembled WGS sequence"/>
</dbReference>
<feature type="transmembrane region" description="Helical" evidence="2">
    <location>
        <begin position="261"/>
        <end position="281"/>
    </location>
</feature>
<feature type="region of interest" description="Disordered" evidence="1">
    <location>
        <begin position="459"/>
        <end position="490"/>
    </location>
</feature>
<keyword evidence="2" id="KW-0812">Transmembrane</keyword>